<evidence type="ECO:0000313" key="4">
    <source>
        <dbReference type="EMBL" id="OXA50698.1"/>
    </source>
</evidence>
<protein>
    <submittedName>
        <fullName evidence="4">Synaptic vesicle membrane protein VAT-1-like</fullName>
    </submittedName>
</protein>
<organism evidence="4 5">
    <name type="scientific">Folsomia candida</name>
    <name type="common">Springtail</name>
    <dbReference type="NCBI Taxonomy" id="158441"/>
    <lineage>
        <taxon>Eukaryota</taxon>
        <taxon>Metazoa</taxon>
        <taxon>Ecdysozoa</taxon>
        <taxon>Arthropoda</taxon>
        <taxon>Hexapoda</taxon>
        <taxon>Collembola</taxon>
        <taxon>Entomobryomorpha</taxon>
        <taxon>Isotomoidea</taxon>
        <taxon>Isotomidae</taxon>
        <taxon>Proisotominae</taxon>
        <taxon>Folsomia</taxon>
    </lineage>
</organism>
<dbReference type="PANTHER" id="PTHR44054:SF2">
    <property type="entry name" value="SYNAPTIC VESICLE MEMBRANE PROTEIN VAT-1 HOMOLOG-LIKE"/>
    <property type="match status" value="1"/>
</dbReference>
<feature type="domain" description="Enoyl reductase (ER)" evidence="3">
    <location>
        <begin position="114"/>
        <end position="442"/>
    </location>
</feature>
<evidence type="ECO:0000259" key="3">
    <source>
        <dbReference type="SMART" id="SM00829"/>
    </source>
</evidence>
<dbReference type="SUPFAM" id="SSF50129">
    <property type="entry name" value="GroES-like"/>
    <property type="match status" value="1"/>
</dbReference>
<dbReference type="InterPro" id="IPR052100">
    <property type="entry name" value="SV-ATPase_mito-regulator"/>
</dbReference>
<dbReference type="Pfam" id="PF08240">
    <property type="entry name" value="ADH_N"/>
    <property type="match status" value="1"/>
</dbReference>
<gene>
    <name evidence="4" type="ORF">Fcan01_14566</name>
</gene>
<dbReference type="OrthoDB" id="203908at2759"/>
<evidence type="ECO:0000313" key="5">
    <source>
        <dbReference type="Proteomes" id="UP000198287"/>
    </source>
</evidence>
<dbReference type="PANTHER" id="PTHR44054">
    <property type="entry name" value="SYNAPTIC VESICLE MEMBRANE PROTEIN VAT-1 HOMOLOG-LIKE"/>
    <property type="match status" value="1"/>
</dbReference>
<keyword evidence="5" id="KW-1185">Reference proteome</keyword>
<dbReference type="Pfam" id="PF13602">
    <property type="entry name" value="ADH_zinc_N_2"/>
    <property type="match status" value="1"/>
</dbReference>
<dbReference type="EMBL" id="LNIX01000008">
    <property type="protein sequence ID" value="OXA50698.1"/>
    <property type="molecule type" value="Genomic_DNA"/>
</dbReference>
<feature type="compositionally biased region" description="Low complexity" evidence="2">
    <location>
        <begin position="82"/>
        <end position="96"/>
    </location>
</feature>
<dbReference type="AlphaFoldDB" id="A0A226E0B7"/>
<dbReference type="SMART" id="SM00829">
    <property type="entry name" value="PKS_ER"/>
    <property type="match status" value="1"/>
</dbReference>
<keyword evidence="1" id="KW-0560">Oxidoreductase</keyword>
<accession>A0A226E0B7</accession>
<sequence length="499" mass="52484">MVNTDENETTPTPGTTDSEKKEVEMEVVKSASDPSTDPTKTKTVAEEGGNAPGSSSAAEIEAETTTQQAAPAAAEPPPNPAPVATTTTTTTTATPPVGADADRKIRAVTLSSFGGLKNIKIVEKPLPPAPNDGQVTIEVKVSGVNFQDILLRLGISDVTPSLKTPLVLGTECIGVVTAVGGNVNRIKVNDLVFAFPESGAFSEIIVVDERCVFKVTKPSLTLEELACTLPYIVAHMLLSRSGVNSGATVVVQSAGGGVGLAIKELAAMRGINVVGIASAGKHEALGKYEFKHLIPRGQDYVAEIKKLYPDGVDAVFDSQGGDDISRGISLLAPLGTYILFGTGNVVTGENRGIFTVAKGWWTQVEKIPPMKLLEENKLVGGFRLRSLLKACPERVQKTCEDVWELMTKKEIHPVVDKTFHFEQMATAMQRMHERKNVGKILIRPDIEVPAPPEAQPAAPAGIVQVEQGTAATEEGSSTSTSSTVVAAPVAAPPAPDAAN</sequence>
<feature type="region of interest" description="Disordered" evidence="2">
    <location>
        <begin position="1"/>
        <end position="100"/>
    </location>
</feature>
<name>A0A226E0B7_FOLCA</name>
<dbReference type="Gene3D" id="3.40.50.720">
    <property type="entry name" value="NAD(P)-binding Rossmann-like Domain"/>
    <property type="match status" value="1"/>
</dbReference>
<dbReference type="GO" id="GO:0016491">
    <property type="term" value="F:oxidoreductase activity"/>
    <property type="evidence" value="ECO:0007669"/>
    <property type="project" value="UniProtKB-KW"/>
</dbReference>
<reference evidence="4 5" key="1">
    <citation type="submission" date="2015-12" db="EMBL/GenBank/DDBJ databases">
        <title>The genome of Folsomia candida.</title>
        <authorList>
            <person name="Faddeeva A."/>
            <person name="Derks M.F."/>
            <person name="Anvar Y."/>
            <person name="Smit S."/>
            <person name="Van Straalen N."/>
            <person name="Roelofs D."/>
        </authorList>
    </citation>
    <scope>NUCLEOTIDE SEQUENCE [LARGE SCALE GENOMIC DNA]</scope>
    <source>
        <strain evidence="4 5">VU population</strain>
        <tissue evidence="4">Whole body</tissue>
    </source>
</reference>
<dbReference type="InterPro" id="IPR036291">
    <property type="entry name" value="NAD(P)-bd_dom_sf"/>
</dbReference>
<evidence type="ECO:0000256" key="2">
    <source>
        <dbReference type="SAM" id="MobiDB-lite"/>
    </source>
</evidence>
<dbReference type="InterPro" id="IPR013154">
    <property type="entry name" value="ADH-like_N"/>
</dbReference>
<feature type="region of interest" description="Disordered" evidence="2">
    <location>
        <begin position="450"/>
        <end position="499"/>
    </location>
</feature>
<dbReference type="InterPro" id="IPR020843">
    <property type="entry name" value="ER"/>
</dbReference>
<dbReference type="OMA" id="RRIPDSW"/>
<feature type="compositionally biased region" description="Low complexity" evidence="2">
    <location>
        <begin position="57"/>
        <end position="73"/>
    </location>
</feature>
<evidence type="ECO:0000256" key="1">
    <source>
        <dbReference type="ARBA" id="ARBA00023002"/>
    </source>
</evidence>
<dbReference type="Proteomes" id="UP000198287">
    <property type="component" value="Unassembled WGS sequence"/>
</dbReference>
<dbReference type="STRING" id="158441.A0A226E0B7"/>
<feature type="compositionally biased region" description="Pro residues" evidence="2">
    <location>
        <begin position="490"/>
        <end position="499"/>
    </location>
</feature>
<feature type="compositionally biased region" description="Low complexity" evidence="2">
    <location>
        <begin position="468"/>
        <end position="489"/>
    </location>
</feature>
<dbReference type="InterPro" id="IPR011032">
    <property type="entry name" value="GroES-like_sf"/>
</dbReference>
<comment type="caution">
    <text evidence="4">The sequence shown here is derived from an EMBL/GenBank/DDBJ whole genome shotgun (WGS) entry which is preliminary data.</text>
</comment>
<proteinExistence type="predicted"/>
<dbReference type="SUPFAM" id="SSF51735">
    <property type="entry name" value="NAD(P)-binding Rossmann-fold domains"/>
    <property type="match status" value="1"/>
</dbReference>
<feature type="compositionally biased region" description="Basic and acidic residues" evidence="2">
    <location>
        <begin position="17"/>
        <end position="27"/>
    </location>
</feature>
<dbReference type="Gene3D" id="3.90.180.10">
    <property type="entry name" value="Medium-chain alcohol dehydrogenases, catalytic domain"/>
    <property type="match status" value="1"/>
</dbReference>